<dbReference type="RefSeq" id="WP_184144574.1">
    <property type="nucleotide sequence ID" value="NZ_JACHIK010000008.1"/>
</dbReference>
<dbReference type="SUPFAM" id="SSF55729">
    <property type="entry name" value="Acyl-CoA N-acyltransferases (Nat)"/>
    <property type="match status" value="1"/>
</dbReference>
<evidence type="ECO:0000259" key="1">
    <source>
        <dbReference type="Pfam" id="PF13480"/>
    </source>
</evidence>
<protein>
    <submittedName>
        <fullName evidence="2">CelD/BcsL family acetyltransferase involved in cellulose biosynthesis</fullName>
    </submittedName>
</protein>
<evidence type="ECO:0000313" key="3">
    <source>
        <dbReference type="Proteomes" id="UP000535406"/>
    </source>
</evidence>
<dbReference type="InterPro" id="IPR038740">
    <property type="entry name" value="BioF2-like_GNAT_dom"/>
</dbReference>
<feature type="domain" description="BioF2-like acetyltransferase" evidence="1">
    <location>
        <begin position="195"/>
        <end position="349"/>
    </location>
</feature>
<gene>
    <name evidence="2" type="ORF">HNQ66_002599</name>
</gene>
<keyword evidence="3" id="KW-1185">Reference proteome</keyword>
<organism evidence="2 3">
    <name type="scientific">Shinella fusca</name>
    <dbReference type="NCBI Taxonomy" id="544480"/>
    <lineage>
        <taxon>Bacteria</taxon>
        <taxon>Pseudomonadati</taxon>
        <taxon>Pseudomonadota</taxon>
        <taxon>Alphaproteobacteria</taxon>
        <taxon>Hyphomicrobiales</taxon>
        <taxon>Rhizobiaceae</taxon>
        <taxon>Shinella</taxon>
    </lineage>
</organism>
<accession>A0A7W7YVK6</accession>
<dbReference type="Pfam" id="PF13480">
    <property type="entry name" value="Acetyltransf_6"/>
    <property type="match status" value="1"/>
</dbReference>
<evidence type="ECO:0000313" key="2">
    <source>
        <dbReference type="EMBL" id="MBB5043195.1"/>
    </source>
</evidence>
<dbReference type="Gene3D" id="3.40.630.30">
    <property type="match status" value="1"/>
</dbReference>
<dbReference type="EMBL" id="JACHIK010000008">
    <property type="protein sequence ID" value="MBB5043195.1"/>
    <property type="molecule type" value="Genomic_DNA"/>
</dbReference>
<name>A0A7W7YVK6_9HYPH</name>
<proteinExistence type="predicted"/>
<reference evidence="2 3" key="1">
    <citation type="submission" date="2020-08" db="EMBL/GenBank/DDBJ databases">
        <title>Genomic Encyclopedia of Type Strains, Phase IV (KMG-IV): sequencing the most valuable type-strain genomes for metagenomic binning, comparative biology and taxonomic classification.</title>
        <authorList>
            <person name="Goeker M."/>
        </authorList>
    </citation>
    <scope>NUCLEOTIDE SEQUENCE [LARGE SCALE GENOMIC DNA]</scope>
    <source>
        <strain evidence="2 3">DSM 21319</strain>
    </source>
</reference>
<dbReference type="GO" id="GO:0016740">
    <property type="term" value="F:transferase activity"/>
    <property type="evidence" value="ECO:0007669"/>
    <property type="project" value="UniProtKB-KW"/>
</dbReference>
<comment type="caution">
    <text evidence="2">The sequence shown here is derived from an EMBL/GenBank/DDBJ whole genome shotgun (WGS) entry which is preliminary data.</text>
</comment>
<dbReference type="InterPro" id="IPR016181">
    <property type="entry name" value="Acyl_CoA_acyltransferase"/>
</dbReference>
<sequence>MQLHFQTAPSEQAFTGAADASRGSAAPGPLSFRLHERMEPLEAAWRALEAENGLSLHQGYDWCRAWTGSHGGRILVVEGVCAGRTHLLLPLGITRLGPLRIARLLASDFSNINTGLHTPAFRSLAASGEFGKALRQARGLFARHFDLLLLDKVPLAWRGQQSPFSALAGLRNQNASFQLPIFADFDETLAQLNAKRRRKKFRASERRIAAVGGYEHIVAEPGAEAVALLETFFRQKAARFEAMGLPDAFRSEETRNFFRALVAVPHARETYPLRLHAVRLKGEHEGHIVAIAGMSRKGDHAICQFGSIDETVAADASPGEMLFFLIIRQLCEDGARLFDFGIGDQPYKRSWCTLETTQHDLFWAASTAGQAAAALHRMKTGAKRLIKQNAAVYSFVQRLRSGRRQPAPADAETD</sequence>
<keyword evidence="2" id="KW-0808">Transferase</keyword>
<dbReference type="Proteomes" id="UP000535406">
    <property type="component" value="Unassembled WGS sequence"/>
</dbReference>
<dbReference type="AlphaFoldDB" id="A0A7W7YVK6"/>